<evidence type="ECO:0000259" key="3">
    <source>
        <dbReference type="Pfam" id="PF13407"/>
    </source>
</evidence>
<dbReference type="RefSeq" id="WP_272163406.1">
    <property type="nucleotide sequence ID" value="NZ_CP116507.1"/>
</dbReference>
<dbReference type="SUPFAM" id="SSF53822">
    <property type="entry name" value="Periplasmic binding protein-like I"/>
    <property type="match status" value="1"/>
</dbReference>
<evidence type="ECO:0000256" key="1">
    <source>
        <dbReference type="ARBA" id="ARBA00004196"/>
    </source>
</evidence>
<comment type="similarity">
    <text evidence="2">Belongs to the bacterial solute-binding protein 2 family.</text>
</comment>
<feature type="domain" description="Periplasmic binding protein" evidence="3">
    <location>
        <begin position="44"/>
        <end position="312"/>
    </location>
</feature>
<dbReference type="InterPro" id="IPR050555">
    <property type="entry name" value="Bact_Solute-Bind_Prot2"/>
</dbReference>
<evidence type="ECO:0000313" key="5">
    <source>
        <dbReference type="Proteomes" id="UP001179600"/>
    </source>
</evidence>
<comment type="subcellular location">
    <subcellularLocation>
        <location evidence="1">Cell envelope</location>
    </subcellularLocation>
</comment>
<dbReference type="Pfam" id="PF13407">
    <property type="entry name" value="Peripla_BP_4"/>
    <property type="match status" value="1"/>
</dbReference>
<gene>
    <name evidence="4" type="ORF">PML95_00955</name>
</gene>
<name>A0AAE9XGB7_9ENTE</name>
<dbReference type="PROSITE" id="PS51257">
    <property type="entry name" value="PROKAR_LIPOPROTEIN"/>
    <property type="match status" value="1"/>
</dbReference>
<organism evidence="4 5">
    <name type="scientific">Vagococcus lutrae</name>
    <dbReference type="NCBI Taxonomy" id="81947"/>
    <lineage>
        <taxon>Bacteria</taxon>
        <taxon>Bacillati</taxon>
        <taxon>Bacillota</taxon>
        <taxon>Bacilli</taxon>
        <taxon>Lactobacillales</taxon>
        <taxon>Enterococcaceae</taxon>
        <taxon>Vagococcus</taxon>
    </lineage>
</organism>
<accession>A0AAE9XGB7</accession>
<evidence type="ECO:0000313" key="4">
    <source>
        <dbReference type="EMBL" id="WCG22842.1"/>
    </source>
</evidence>
<dbReference type="Gene3D" id="3.40.50.2300">
    <property type="match status" value="2"/>
</dbReference>
<dbReference type="EMBL" id="CP116507">
    <property type="protein sequence ID" value="WCG22842.1"/>
    <property type="molecule type" value="Genomic_DNA"/>
</dbReference>
<dbReference type="InterPro" id="IPR025997">
    <property type="entry name" value="SBP_2_dom"/>
</dbReference>
<sequence>MKRKWIVSTVALGLVAGLLVGCGGKNKEAEKGGDGAKGKGDHLVVFVPKLSGNAFFESGNDGAQEMAKKNNFTVKYDGNPEASVANQVTIINNAIQQGADALSVSAVDATGLDDVLKQAMKAGLAVTTWDSDVSADARTLMVSQGTPEQLGEMLVEMGKEGLENRGKDPEKDPIKYVWHYSQSTVADQNSWQKAGEDYIKEKYPNWENVAPDNYYSEQNAEKAITVGEAILSAHKDIDLVIANDSTALPGQLQAAQNNGLTKEDVTITGFASPNSIKDYAKADVIDRWGLWDVKVQGGMAVYLANYLASGNKVKIGDKIEIPDIGEVEVLNNSVLDPDAKDFEDSGVVVLPERTVFTIDNVDEFNF</sequence>
<protein>
    <submittedName>
        <fullName evidence="4">Substrate-binding domain-containing protein</fullName>
    </submittedName>
</protein>
<dbReference type="InterPro" id="IPR028082">
    <property type="entry name" value="Peripla_BP_I"/>
</dbReference>
<dbReference type="PANTHER" id="PTHR30036:SF7">
    <property type="entry name" value="ABC TRANSPORTER PERIPLASMIC-BINDING PROTEIN YPHF"/>
    <property type="match status" value="1"/>
</dbReference>
<dbReference type="GO" id="GO:0030246">
    <property type="term" value="F:carbohydrate binding"/>
    <property type="evidence" value="ECO:0007669"/>
    <property type="project" value="TreeGrafter"/>
</dbReference>
<dbReference type="AlphaFoldDB" id="A0AAE9XGB7"/>
<dbReference type="Proteomes" id="UP001179600">
    <property type="component" value="Chromosome"/>
</dbReference>
<evidence type="ECO:0000256" key="2">
    <source>
        <dbReference type="ARBA" id="ARBA00007639"/>
    </source>
</evidence>
<dbReference type="GO" id="GO:0030288">
    <property type="term" value="C:outer membrane-bounded periplasmic space"/>
    <property type="evidence" value="ECO:0007669"/>
    <property type="project" value="TreeGrafter"/>
</dbReference>
<proteinExistence type="inferred from homology"/>
<dbReference type="PANTHER" id="PTHR30036">
    <property type="entry name" value="D-XYLOSE-BINDING PERIPLASMIC PROTEIN"/>
    <property type="match status" value="1"/>
</dbReference>
<reference evidence="4" key="1">
    <citation type="submission" date="2023-01" db="EMBL/GenBank/DDBJ databases">
        <title>Oxazolidinone resistance genes in florfenicol resistant enterococci from beef cattle and veal calves at slaughter.</title>
        <authorList>
            <person name="Biggel M."/>
        </authorList>
    </citation>
    <scope>NUCLEOTIDE SEQUENCE</scope>
    <source>
        <strain evidence="4">K204-1</strain>
    </source>
</reference>